<name>A0ABN7WU60_GIGMA</name>
<dbReference type="EMBL" id="CAJVQB010061805">
    <property type="protein sequence ID" value="CAG8840009.1"/>
    <property type="molecule type" value="Genomic_DNA"/>
</dbReference>
<evidence type="ECO:0000313" key="2">
    <source>
        <dbReference type="Proteomes" id="UP000789901"/>
    </source>
</evidence>
<gene>
    <name evidence="1" type="ORF">GMARGA_LOCUS34712</name>
</gene>
<reference evidence="1 2" key="1">
    <citation type="submission" date="2021-06" db="EMBL/GenBank/DDBJ databases">
        <authorList>
            <person name="Kallberg Y."/>
            <person name="Tangrot J."/>
            <person name="Rosling A."/>
        </authorList>
    </citation>
    <scope>NUCLEOTIDE SEQUENCE [LARGE SCALE GENOMIC DNA]</scope>
    <source>
        <strain evidence="1 2">120-4 pot B 10/14</strain>
    </source>
</reference>
<sequence length="209" mass="23647">MSAIVTKIIEKYNLSPKMSVSNLSKYISEFLENLTDDKKRNQGRQCLRDGFKFSSDQLNIWDIRAKAYALALSAKNANADNQKKAKANRIDYPDHFMLESVRERLDGYDVSTLPNLQTLTDVIVMLCIRPAKLTTLCITNAGVTEYVKNWDQPDIPRKFISMKKNQEQAKELLTWIQEAISSGRIGDPGAIYGVVAHEAKNMAHAYTIT</sequence>
<dbReference type="Proteomes" id="UP000789901">
    <property type="component" value="Unassembled WGS sequence"/>
</dbReference>
<comment type="caution">
    <text evidence="1">The sequence shown here is derived from an EMBL/GenBank/DDBJ whole genome shotgun (WGS) entry which is preliminary data.</text>
</comment>
<evidence type="ECO:0000313" key="1">
    <source>
        <dbReference type="EMBL" id="CAG8840009.1"/>
    </source>
</evidence>
<feature type="non-terminal residue" evidence="1">
    <location>
        <position position="209"/>
    </location>
</feature>
<accession>A0ABN7WU60</accession>
<protein>
    <submittedName>
        <fullName evidence="1">21413_t:CDS:1</fullName>
    </submittedName>
</protein>
<proteinExistence type="predicted"/>
<organism evidence="1 2">
    <name type="scientific">Gigaspora margarita</name>
    <dbReference type="NCBI Taxonomy" id="4874"/>
    <lineage>
        <taxon>Eukaryota</taxon>
        <taxon>Fungi</taxon>
        <taxon>Fungi incertae sedis</taxon>
        <taxon>Mucoromycota</taxon>
        <taxon>Glomeromycotina</taxon>
        <taxon>Glomeromycetes</taxon>
        <taxon>Diversisporales</taxon>
        <taxon>Gigasporaceae</taxon>
        <taxon>Gigaspora</taxon>
    </lineage>
</organism>
<keyword evidence="2" id="KW-1185">Reference proteome</keyword>